<proteinExistence type="inferred from homology"/>
<dbReference type="EnsemblProtists" id="Phyra80023">
    <property type="protein sequence ID" value="Phyra80023"/>
    <property type="gene ID" value="Phyra80023"/>
</dbReference>
<evidence type="ECO:0000313" key="7">
    <source>
        <dbReference type="EnsemblProtists" id="Phyra80023"/>
    </source>
</evidence>
<accession>H3GSM8</accession>
<dbReference type="InterPro" id="IPR020422">
    <property type="entry name" value="TYR_PHOSPHATASE_DUAL_dom"/>
</dbReference>
<keyword evidence="4" id="KW-0904">Protein phosphatase</keyword>
<dbReference type="eggNOG" id="KOG1717">
    <property type="taxonomic scope" value="Eukaryota"/>
</dbReference>
<dbReference type="AlphaFoldDB" id="H3GSM8"/>
<evidence type="ECO:0000313" key="8">
    <source>
        <dbReference type="Proteomes" id="UP000005238"/>
    </source>
</evidence>
<comment type="similarity">
    <text evidence="1">Belongs to the protein-tyrosine phosphatase family. Non-receptor class dual specificity subfamily.</text>
</comment>
<dbReference type="InterPro" id="IPR000340">
    <property type="entry name" value="Dual-sp_phosphatase_cat-dom"/>
</dbReference>
<dbReference type="GO" id="GO:0004725">
    <property type="term" value="F:protein tyrosine phosphatase activity"/>
    <property type="evidence" value="ECO:0007669"/>
    <property type="project" value="UniProtKB-EC"/>
</dbReference>
<dbReference type="Gene3D" id="3.90.190.10">
    <property type="entry name" value="Protein tyrosine phosphatase superfamily"/>
    <property type="match status" value="1"/>
</dbReference>
<keyword evidence="8" id="KW-1185">Reference proteome</keyword>
<dbReference type="STRING" id="164328.H3GSM8"/>
<reference evidence="8" key="1">
    <citation type="journal article" date="2006" name="Science">
        <title>Phytophthora genome sequences uncover evolutionary origins and mechanisms of pathogenesis.</title>
        <authorList>
            <person name="Tyler B.M."/>
            <person name="Tripathy S."/>
            <person name="Zhang X."/>
            <person name="Dehal P."/>
            <person name="Jiang R.H."/>
            <person name="Aerts A."/>
            <person name="Arredondo F.D."/>
            <person name="Baxter L."/>
            <person name="Bensasson D."/>
            <person name="Beynon J.L."/>
            <person name="Chapman J."/>
            <person name="Damasceno C.M."/>
            <person name="Dorrance A.E."/>
            <person name="Dou D."/>
            <person name="Dickerman A.W."/>
            <person name="Dubchak I.L."/>
            <person name="Garbelotto M."/>
            <person name="Gijzen M."/>
            <person name="Gordon S.G."/>
            <person name="Govers F."/>
            <person name="Grunwald N.J."/>
            <person name="Huang W."/>
            <person name="Ivors K.L."/>
            <person name="Jones R.W."/>
            <person name="Kamoun S."/>
            <person name="Krampis K."/>
            <person name="Lamour K.H."/>
            <person name="Lee M.K."/>
            <person name="McDonald W.H."/>
            <person name="Medina M."/>
            <person name="Meijer H.J."/>
            <person name="Nordberg E.K."/>
            <person name="Maclean D.J."/>
            <person name="Ospina-Giraldo M.D."/>
            <person name="Morris P.F."/>
            <person name="Phuntumart V."/>
            <person name="Putnam N.H."/>
            <person name="Rash S."/>
            <person name="Rose J.K."/>
            <person name="Sakihama Y."/>
            <person name="Salamov A.A."/>
            <person name="Savidor A."/>
            <person name="Scheuring C.F."/>
            <person name="Smith B.M."/>
            <person name="Sobral B.W."/>
            <person name="Terry A."/>
            <person name="Torto-Alalibo T.A."/>
            <person name="Win J."/>
            <person name="Xu Z."/>
            <person name="Zhang H."/>
            <person name="Grigoriev I.V."/>
            <person name="Rokhsar D.S."/>
            <person name="Boore J.L."/>
        </authorList>
    </citation>
    <scope>NUCLEOTIDE SEQUENCE [LARGE SCALE GENOMIC DNA]</scope>
    <source>
        <strain evidence="8">Pr102</strain>
    </source>
</reference>
<dbReference type="GO" id="GO:0004721">
    <property type="term" value="F:phosphoprotein phosphatase activity"/>
    <property type="evidence" value="ECO:0000318"/>
    <property type="project" value="GO_Central"/>
</dbReference>
<dbReference type="InParanoid" id="H3GSM8"/>
<organism evidence="7 8">
    <name type="scientific">Phytophthora ramorum</name>
    <name type="common">Sudden oak death agent</name>
    <dbReference type="NCBI Taxonomy" id="164328"/>
    <lineage>
        <taxon>Eukaryota</taxon>
        <taxon>Sar</taxon>
        <taxon>Stramenopiles</taxon>
        <taxon>Oomycota</taxon>
        <taxon>Peronosporomycetes</taxon>
        <taxon>Peronosporales</taxon>
        <taxon>Peronosporaceae</taxon>
        <taxon>Phytophthora</taxon>
    </lineage>
</organism>
<feature type="region of interest" description="Disordered" evidence="5">
    <location>
        <begin position="262"/>
        <end position="281"/>
    </location>
</feature>
<dbReference type="SMART" id="SM00195">
    <property type="entry name" value="DSPc"/>
    <property type="match status" value="1"/>
</dbReference>
<dbReference type="VEuPathDB" id="FungiDB:KRP23_13531"/>
<evidence type="ECO:0000256" key="5">
    <source>
        <dbReference type="SAM" id="MobiDB-lite"/>
    </source>
</evidence>
<dbReference type="GO" id="GO:0043409">
    <property type="term" value="P:negative regulation of MAPK cascade"/>
    <property type="evidence" value="ECO:0000318"/>
    <property type="project" value="GO_Central"/>
</dbReference>
<dbReference type="OMA" id="ETSACEH"/>
<dbReference type="GO" id="GO:0007165">
    <property type="term" value="P:signal transduction"/>
    <property type="evidence" value="ECO:0000318"/>
    <property type="project" value="GO_Central"/>
</dbReference>
<protein>
    <recommendedName>
        <fullName evidence="2">protein-tyrosine-phosphatase</fullName>
        <ecNumber evidence="2">3.1.3.48</ecNumber>
    </recommendedName>
</protein>
<dbReference type="CDD" id="cd14498">
    <property type="entry name" value="DSP"/>
    <property type="match status" value="1"/>
</dbReference>
<evidence type="ECO:0000256" key="4">
    <source>
        <dbReference type="ARBA" id="ARBA00022912"/>
    </source>
</evidence>
<evidence type="ECO:0000256" key="1">
    <source>
        <dbReference type="ARBA" id="ARBA00008601"/>
    </source>
</evidence>
<dbReference type="InterPro" id="IPR029021">
    <property type="entry name" value="Prot-tyrosine_phosphatase-like"/>
</dbReference>
<dbReference type="HOGENOM" id="CLU_1006352_0_0_1"/>
<evidence type="ECO:0000259" key="6">
    <source>
        <dbReference type="PROSITE" id="PS50054"/>
    </source>
</evidence>
<dbReference type="EMBL" id="DS566042">
    <property type="status" value="NOT_ANNOTATED_CDS"/>
    <property type="molecule type" value="Genomic_DNA"/>
</dbReference>
<dbReference type="Pfam" id="PF00782">
    <property type="entry name" value="DSPc"/>
    <property type="match status" value="1"/>
</dbReference>
<dbReference type="PANTHER" id="PTHR10159:SF529">
    <property type="entry name" value="TYROSINE-PROTEIN PHOSPHATASE DOMAIN-CONTAINING PROTEIN"/>
    <property type="match status" value="1"/>
</dbReference>
<dbReference type="EC" id="3.1.3.48" evidence="2"/>
<name>H3GSM8_PHYRM</name>
<keyword evidence="3" id="KW-0378">Hydrolase</keyword>
<dbReference type="PROSITE" id="PS50054">
    <property type="entry name" value="TYR_PHOSPHATASE_DUAL"/>
    <property type="match status" value="1"/>
</dbReference>
<evidence type="ECO:0000256" key="3">
    <source>
        <dbReference type="ARBA" id="ARBA00022801"/>
    </source>
</evidence>
<reference evidence="7" key="2">
    <citation type="submission" date="2015-06" db="UniProtKB">
        <authorList>
            <consortium name="EnsemblProtists"/>
        </authorList>
    </citation>
    <scope>IDENTIFICATION</scope>
    <source>
        <strain evidence="7">Pr102</strain>
    </source>
</reference>
<sequence>MTTVDADRVAPETSACEHDRLDVPGVVTDFLLMGSVKHAMDEQLLKNLQVACLVDAENPRKRSAHPDVAVDPTVEMGRIELDDDFSYDAFKVNITSANKLMQIARSDNKTVFVFCTHGNNESAVVCIAYLMVVEQWSLDHAYRHVLQKRPASAPRKTYVEKLRTLELETHGRVTLRSDQIGPSMMDIMLGLRGQSPVGDDIDERSSQATEGGMSTVERASVMSNFSVATGRTNGRSIRETTIIAEQEDDPIAAAKNKVHPHLSPVFGRKKSKAHKGSCVIS</sequence>
<dbReference type="Proteomes" id="UP000005238">
    <property type="component" value="Unassembled WGS sequence"/>
</dbReference>
<dbReference type="SUPFAM" id="SSF52799">
    <property type="entry name" value="(Phosphotyrosine protein) phosphatases II"/>
    <property type="match status" value="1"/>
</dbReference>
<dbReference type="VEuPathDB" id="FungiDB:KRP22_12516"/>
<dbReference type="PANTHER" id="PTHR10159">
    <property type="entry name" value="DUAL SPECIFICITY PROTEIN PHOSPHATASE"/>
    <property type="match status" value="1"/>
</dbReference>
<feature type="domain" description="Tyrosine-protein phosphatase" evidence="6">
    <location>
        <begin position="23"/>
        <end position="171"/>
    </location>
</feature>
<dbReference type="GO" id="GO:0005737">
    <property type="term" value="C:cytoplasm"/>
    <property type="evidence" value="ECO:0000318"/>
    <property type="project" value="GO_Central"/>
</dbReference>
<evidence type="ECO:0000256" key="2">
    <source>
        <dbReference type="ARBA" id="ARBA00013064"/>
    </source>
</evidence>